<dbReference type="Gene3D" id="3.30.160.60">
    <property type="entry name" value="Classic Zinc Finger"/>
    <property type="match status" value="2"/>
</dbReference>
<dbReference type="PROSITE" id="PS00028">
    <property type="entry name" value="ZINC_FINGER_C2H2_1"/>
    <property type="match status" value="6"/>
</dbReference>
<feature type="region of interest" description="Disordered" evidence="6">
    <location>
        <begin position="1"/>
        <end position="21"/>
    </location>
</feature>
<dbReference type="InterPro" id="IPR036236">
    <property type="entry name" value="Znf_C2H2_sf"/>
</dbReference>
<dbReference type="InterPro" id="IPR023780">
    <property type="entry name" value="Chromo_domain"/>
</dbReference>
<dbReference type="GO" id="GO:0000981">
    <property type="term" value="F:DNA-binding transcription factor activity, RNA polymerase II-specific"/>
    <property type="evidence" value="ECO:0007669"/>
    <property type="project" value="TreeGrafter"/>
</dbReference>
<feature type="domain" description="Chromo" evidence="7">
    <location>
        <begin position="633"/>
        <end position="691"/>
    </location>
</feature>
<dbReference type="GO" id="GO:0005634">
    <property type="term" value="C:nucleus"/>
    <property type="evidence" value="ECO:0007669"/>
    <property type="project" value="TreeGrafter"/>
</dbReference>
<feature type="compositionally biased region" description="Basic and acidic residues" evidence="6">
    <location>
        <begin position="402"/>
        <end position="414"/>
    </location>
</feature>
<keyword evidence="4" id="KW-0862">Zinc</keyword>
<evidence type="ECO:0000256" key="3">
    <source>
        <dbReference type="ARBA" id="ARBA00022771"/>
    </source>
</evidence>
<evidence type="ECO:0000256" key="4">
    <source>
        <dbReference type="ARBA" id="ARBA00022833"/>
    </source>
</evidence>
<dbReference type="GO" id="GO:0005694">
    <property type="term" value="C:chromosome"/>
    <property type="evidence" value="ECO:0007669"/>
    <property type="project" value="UniProtKB-ARBA"/>
</dbReference>
<dbReference type="CDD" id="cd00024">
    <property type="entry name" value="CD_CSD"/>
    <property type="match status" value="1"/>
</dbReference>
<dbReference type="PROSITE" id="PS50013">
    <property type="entry name" value="CHROMO_2"/>
    <property type="match status" value="1"/>
</dbReference>
<evidence type="ECO:0000313" key="10">
    <source>
        <dbReference type="Proteomes" id="UP001286313"/>
    </source>
</evidence>
<feature type="compositionally biased region" description="Basic residues" evidence="6">
    <location>
        <begin position="607"/>
        <end position="617"/>
    </location>
</feature>
<dbReference type="InterPro" id="IPR016197">
    <property type="entry name" value="Chromo-like_dom_sf"/>
</dbReference>
<reference evidence="9" key="1">
    <citation type="submission" date="2023-10" db="EMBL/GenBank/DDBJ databases">
        <title>Genome assemblies of two species of porcelain crab, Petrolisthes cinctipes and Petrolisthes manimaculis (Anomura: Porcellanidae).</title>
        <authorList>
            <person name="Angst P."/>
        </authorList>
    </citation>
    <scope>NUCLEOTIDE SEQUENCE</scope>
    <source>
        <strain evidence="9">PB745_01</strain>
        <tissue evidence="9">Gill</tissue>
    </source>
</reference>
<feature type="domain" description="C2H2-type" evidence="8">
    <location>
        <begin position="126"/>
        <end position="153"/>
    </location>
</feature>
<feature type="compositionally biased region" description="Polar residues" evidence="6">
    <location>
        <begin position="560"/>
        <end position="571"/>
    </location>
</feature>
<feature type="region of interest" description="Disordered" evidence="6">
    <location>
        <begin position="529"/>
        <end position="571"/>
    </location>
</feature>
<proteinExistence type="predicted"/>
<sequence>MAHSSSCLVSERNEMAEPGSSAESHKCVFCSQVFPTKVDIQNHFRLHANGEIDIKGRPSLRKKPPDKKMDDPGGGNDKDPAVGQSEEKEGKKEEGATCDVCGELFRTVSMAISHKFRKHPESVKKHYCPHCGMMFPIKVNRDKHVMTHPEKPPDQCYPCLCCGVEFYSARARKFHLDSVHKGAVRLVDPIKTPAPSMKIVVNNAGEANSVYYCHLCGCEYQVKYNLQKHLATKHSQEERQSRPQELVQCNLCSALFYTKRAYETHNHHHRAGDLFATNEEMRQQVVQRIDQDFDQRRVPTMLERSLSSYAVSLNRSSTWRNIQASRREAAGTPPHQQPLSLPSPSQEAEEGSINAEDACEELPNEDSPGAQDPSEDTPKGGTCWTKAEMSCEELPLPVTSLDSEKSRTRVEDTSKGNTLPAISVDEDKKYDADNASQNMVLVKEKSSDNLASTELILRNEVSSNSNAVETLETQIMPICTEKSRKTHLDSSSDKIENRETESLPDIVNSGKEKRTAATTMEAMISVQSESVVWGSEEGEEERAKRKRRMMDDSEEDDSDINSLGTVNPDTVMSNPVVLAKTTASAGGDTEFQNDEECAKTNYVKDKSMRKREGHPKGSKTVGEKSEKCDPGELFIEKVLGVRQGEHGRELLVRWQGFEPADDTWEREEFLPCKDLITKFLKSKRVKARVCSANVIEWYDTQVEVAQRKKSRKHLRAETSRHKIS</sequence>
<dbReference type="SMART" id="SM00355">
    <property type="entry name" value="ZnF_C2H2"/>
    <property type="match status" value="6"/>
</dbReference>
<dbReference type="PANTHER" id="PTHR24408">
    <property type="entry name" value="ZINC FINGER PROTEIN"/>
    <property type="match status" value="1"/>
</dbReference>
<evidence type="ECO:0000259" key="8">
    <source>
        <dbReference type="PROSITE" id="PS50157"/>
    </source>
</evidence>
<accession>A0AAE1FES1</accession>
<dbReference type="GO" id="GO:0008270">
    <property type="term" value="F:zinc ion binding"/>
    <property type="evidence" value="ECO:0007669"/>
    <property type="project" value="UniProtKB-KW"/>
</dbReference>
<dbReference type="InterPro" id="IPR013087">
    <property type="entry name" value="Znf_C2H2_type"/>
</dbReference>
<feature type="compositionally biased region" description="Basic and acidic residues" evidence="6">
    <location>
        <begin position="66"/>
        <end position="94"/>
    </location>
</feature>
<evidence type="ECO:0000256" key="2">
    <source>
        <dbReference type="ARBA" id="ARBA00022737"/>
    </source>
</evidence>
<feature type="region of interest" description="Disordered" evidence="6">
    <location>
        <begin position="327"/>
        <end position="422"/>
    </location>
</feature>
<evidence type="ECO:0000256" key="1">
    <source>
        <dbReference type="ARBA" id="ARBA00022723"/>
    </source>
</evidence>
<feature type="region of interest" description="Disordered" evidence="6">
    <location>
        <begin position="605"/>
        <end position="626"/>
    </location>
</feature>
<feature type="domain" description="C2H2-type" evidence="8">
    <location>
        <begin position="25"/>
        <end position="52"/>
    </location>
</feature>
<comment type="caution">
    <text evidence="9">The sequence shown here is derived from an EMBL/GenBank/DDBJ whole genome shotgun (WGS) entry which is preliminary data.</text>
</comment>
<dbReference type="GO" id="GO:0043565">
    <property type="term" value="F:sequence-specific DNA binding"/>
    <property type="evidence" value="ECO:0007669"/>
    <property type="project" value="TreeGrafter"/>
</dbReference>
<dbReference type="PANTHER" id="PTHR24408:SF58">
    <property type="entry name" value="TRANSCRIPTION FACTOR (TFIIIA), PUTATIVE (AFU_ORTHOLOGUE AFUA_1G05150)-RELATED"/>
    <property type="match status" value="1"/>
</dbReference>
<dbReference type="Gene3D" id="2.40.50.40">
    <property type="match status" value="1"/>
</dbReference>
<name>A0AAE1FES1_PETCI</name>
<dbReference type="AlphaFoldDB" id="A0AAE1FES1"/>
<evidence type="ECO:0000313" key="9">
    <source>
        <dbReference type="EMBL" id="KAK3872563.1"/>
    </source>
</evidence>
<feature type="compositionally biased region" description="Low complexity" evidence="6">
    <location>
        <begin position="333"/>
        <end position="346"/>
    </location>
</feature>
<keyword evidence="2" id="KW-0677">Repeat</keyword>
<organism evidence="9 10">
    <name type="scientific">Petrolisthes cinctipes</name>
    <name type="common">Flat porcelain crab</name>
    <dbReference type="NCBI Taxonomy" id="88211"/>
    <lineage>
        <taxon>Eukaryota</taxon>
        <taxon>Metazoa</taxon>
        <taxon>Ecdysozoa</taxon>
        <taxon>Arthropoda</taxon>
        <taxon>Crustacea</taxon>
        <taxon>Multicrustacea</taxon>
        <taxon>Malacostraca</taxon>
        <taxon>Eumalacostraca</taxon>
        <taxon>Eucarida</taxon>
        <taxon>Decapoda</taxon>
        <taxon>Pleocyemata</taxon>
        <taxon>Anomura</taxon>
        <taxon>Galatheoidea</taxon>
        <taxon>Porcellanidae</taxon>
        <taxon>Petrolisthes</taxon>
    </lineage>
</organism>
<protein>
    <submittedName>
        <fullName evidence="9">Uncharacterized protein</fullName>
    </submittedName>
</protein>
<feature type="region of interest" description="Disordered" evidence="6">
    <location>
        <begin position="51"/>
        <end position="94"/>
    </location>
</feature>
<keyword evidence="1" id="KW-0479">Metal-binding</keyword>
<evidence type="ECO:0000259" key="7">
    <source>
        <dbReference type="PROSITE" id="PS50013"/>
    </source>
</evidence>
<dbReference type="SUPFAM" id="SSF54160">
    <property type="entry name" value="Chromo domain-like"/>
    <property type="match status" value="1"/>
</dbReference>
<dbReference type="InterPro" id="IPR000953">
    <property type="entry name" value="Chromo/chromo_shadow_dom"/>
</dbReference>
<evidence type="ECO:0000256" key="5">
    <source>
        <dbReference type="PROSITE-ProRule" id="PRU00042"/>
    </source>
</evidence>
<keyword evidence="3 5" id="KW-0863">Zinc-finger</keyword>
<evidence type="ECO:0000256" key="6">
    <source>
        <dbReference type="SAM" id="MobiDB-lite"/>
    </source>
</evidence>
<dbReference type="PROSITE" id="PS50157">
    <property type="entry name" value="ZINC_FINGER_C2H2_2"/>
    <property type="match status" value="3"/>
</dbReference>
<dbReference type="Proteomes" id="UP001286313">
    <property type="component" value="Unassembled WGS sequence"/>
</dbReference>
<dbReference type="SMART" id="SM00298">
    <property type="entry name" value="CHROMO"/>
    <property type="match status" value="1"/>
</dbReference>
<dbReference type="SUPFAM" id="SSF57667">
    <property type="entry name" value="beta-beta-alpha zinc fingers"/>
    <property type="match status" value="1"/>
</dbReference>
<dbReference type="EMBL" id="JAWQEG010002351">
    <property type="protein sequence ID" value="KAK3872563.1"/>
    <property type="molecule type" value="Genomic_DNA"/>
</dbReference>
<keyword evidence="10" id="KW-1185">Reference proteome</keyword>
<dbReference type="Pfam" id="PF00385">
    <property type="entry name" value="Chromo"/>
    <property type="match status" value="1"/>
</dbReference>
<feature type="domain" description="C2H2-type" evidence="8">
    <location>
        <begin position="211"/>
        <end position="239"/>
    </location>
</feature>
<gene>
    <name evidence="9" type="ORF">Pcinc_022365</name>
</gene>